<dbReference type="OrthoDB" id="9814425at2"/>
<evidence type="ECO:0000313" key="3">
    <source>
        <dbReference type="Proteomes" id="UP000050454"/>
    </source>
</evidence>
<keyword evidence="1" id="KW-0732">Signal</keyword>
<evidence type="ECO:0008006" key="4">
    <source>
        <dbReference type="Google" id="ProtNLM"/>
    </source>
</evidence>
<evidence type="ECO:0000256" key="1">
    <source>
        <dbReference type="SAM" id="SignalP"/>
    </source>
</evidence>
<feature type="signal peptide" evidence="1">
    <location>
        <begin position="1"/>
        <end position="17"/>
    </location>
</feature>
<evidence type="ECO:0000313" key="2">
    <source>
        <dbReference type="EMBL" id="KPM49058.1"/>
    </source>
</evidence>
<dbReference type="RefSeq" id="WP_082391284.1">
    <property type="nucleotide sequence ID" value="NZ_JXSZ01000006.1"/>
</dbReference>
<sequence length="189" mass="21869">MRLFFIVCLLSSAQIWAQQYPYEVSEKLPFGAQNPEAPEQLKDFGQLAGQYSCQSTARNAQQEWKEPEEIIWRWKFIMNGMGVQDETLKPDGSHSGSIRVYDTDSLTWRVHYYSNTAFPKTLGSWYGNDNENGDIILYRDQAAPNGTPGFYRITFSDIGHDGFEWLGEWVNKPETFSFPTWKISCVRQQ</sequence>
<dbReference type="STRING" id="1605367.AFM12_09425"/>
<dbReference type="EMBL" id="LGTQ01000006">
    <property type="protein sequence ID" value="KPM49058.1"/>
    <property type="molecule type" value="Genomic_DNA"/>
</dbReference>
<gene>
    <name evidence="2" type="ORF">AFM12_09425</name>
</gene>
<proteinExistence type="predicted"/>
<protein>
    <recommendedName>
        <fullName evidence="4">DUF1579 domain-containing protein</fullName>
    </recommendedName>
</protein>
<comment type="caution">
    <text evidence="2">The sequence shown here is derived from an EMBL/GenBank/DDBJ whole genome shotgun (WGS) entry which is preliminary data.</text>
</comment>
<feature type="chain" id="PRO_5006136635" description="DUF1579 domain-containing protein" evidence="1">
    <location>
        <begin position="18"/>
        <end position="189"/>
    </location>
</feature>
<name>A0A0P7C6M8_9BACT</name>
<accession>A0A0P7C6M8</accession>
<organism evidence="2 3">
    <name type="scientific">Jiulongibacter sediminis</name>
    <dbReference type="NCBI Taxonomy" id="1605367"/>
    <lineage>
        <taxon>Bacteria</taxon>
        <taxon>Pseudomonadati</taxon>
        <taxon>Bacteroidota</taxon>
        <taxon>Cytophagia</taxon>
        <taxon>Cytophagales</taxon>
        <taxon>Leadbetterellaceae</taxon>
        <taxon>Jiulongibacter</taxon>
    </lineage>
</organism>
<dbReference type="AlphaFoldDB" id="A0A0P7C6M8"/>
<keyword evidence="3" id="KW-1185">Reference proteome</keyword>
<dbReference type="Proteomes" id="UP000050454">
    <property type="component" value="Unassembled WGS sequence"/>
</dbReference>
<reference evidence="2 3" key="1">
    <citation type="submission" date="2015-07" db="EMBL/GenBank/DDBJ databases">
        <title>The draft genome sequence of Leadbetterella sp. JN14-9.</title>
        <authorList>
            <person name="Liu Y."/>
            <person name="Du J."/>
            <person name="Shao Z."/>
        </authorList>
    </citation>
    <scope>NUCLEOTIDE SEQUENCE [LARGE SCALE GENOMIC DNA]</scope>
    <source>
        <strain evidence="2 3">JN14-9</strain>
    </source>
</reference>